<keyword evidence="6" id="KW-0378">Hydrolase</keyword>
<evidence type="ECO:0000256" key="11">
    <source>
        <dbReference type="SAM" id="Phobius"/>
    </source>
</evidence>
<evidence type="ECO:0000256" key="2">
    <source>
        <dbReference type="ARBA" id="ARBA00004141"/>
    </source>
</evidence>
<dbReference type="EMBL" id="CP088100">
    <property type="protein sequence ID" value="UFW90113.1"/>
    <property type="molecule type" value="Genomic_DNA"/>
</dbReference>
<proteinExistence type="inferred from homology"/>
<keyword evidence="9" id="KW-0482">Metalloprotease</keyword>
<evidence type="ECO:0000256" key="9">
    <source>
        <dbReference type="ARBA" id="ARBA00023049"/>
    </source>
</evidence>
<keyword evidence="4" id="KW-0645">Protease</keyword>
<comment type="subcellular location">
    <subcellularLocation>
        <location evidence="2">Membrane</location>
        <topology evidence="2">Multi-pass membrane protein</topology>
    </subcellularLocation>
</comment>
<dbReference type="InterPro" id="IPR008915">
    <property type="entry name" value="Peptidase_M50"/>
</dbReference>
<organism evidence="13 14">
    <name type="scientific">Bradyrhizobium barranii</name>
    <dbReference type="NCBI Taxonomy" id="2992140"/>
    <lineage>
        <taxon>Bacteria</taxon>
        <taxon>Pseudomonadati</taxon>
        <taxon>Pseudomonadota</taxon>
        <taxon>Alphaproteobacteria</taxon>
        <taxon>Hyphomicrobiales</taxon>
        <taxon>Nitrobacteraceae</taxon>
        <taxon>Bradyrhizobium</taxon>
    </lineage>
</organism>
<evidence type="ECO:0000256" key="3">
    <source>
        <dbReference type="ARBA" id="ARBA00007931"/>
    </source>
</evidence>
<evidence type="ECO:0000256" key="8">
    <source>
        <dbReference type="ARBA" id="ARBA00022989"/>
    </source>
</evidence>
<evidence type="ECO:0000256" key="10">
    <source>
        <dbReference type="ARBA" id="ARBA00023136"/>
    </source>
</evidence>
<evidence type="ECO:0000256" key="7">
    <source>
        <dbReference type="ARBA" id="ARBA00022833"/>
    </source>
</evidence>
<evidence type="ECO:0000256" key="5">
    <source>
        <dbReference type="ARBA" id="ARBA00022692"/>
    </source>
</evidence>
<keyword evidence="7" id="KW-0862">Zinc</keyword>
<keyword evidence="8 11" id="KW-1133">Transmembrane helix</keyword>
<dbReference type="RefSeq" id="WP_084795179.1">
    <property type="nucleotide sequence ID" value="NZ_CP088100.1"/>
</dbReference>
<evidence type="ECO:0000313" key="14">
    <source>
        <dbReference type="Proteomes" id="UP001430990"/>
    </source>
</evidence>
<dbReference type="PANTHER" id="PTHR42837">
    <property type="entry name" value="REGULATOR OF SIGMA-E PROTEASE RSEP"/>
    <property type="match status" value="1"/>
</dbReference>
<comment type="cofactor">
    <cofactor evidence="1">
        <name>Zn(2+)</name>
        <dbReference type="ChEBI" id="CHEBI:29105"/>
    </cofactor>
</comment>
<name>A0ABY3QWW4_9BRAD</name>
<evidence type="ECO:0000256" key="1">
    <source>
        <dbReference type="ARBA" id="ARBA00001947"/>
    </source>
</evidence>
<dbReference type="Pfam" id="PF02163">
    <property type="entry name" value="Peptidase_M50"/>
    <property type="match status" value="1"/>
</dbReference>
<sequence length="154" mass="16031">MWQIPLLAIGGYCALVVYELGHLLAARAFGINAVVVTIGLGPTIGRLSDGSGTILAFRVLPVRSTCGFYDGPESLKPTKPNTRPSIGGLSIPRRAAILIAGPFSNVAFACALLLVTHAWDPDFAAPNLGKTGSEIASALFVVAFKWPVRPAGGC</sequence>
<keyword evidence="14" id="KW-1185">Reference proteome</keyword>
<keyword evidence="10 11" id="KW-0472">Membrane</keyword>
<evidence type="ECO:0000259" key="12">
    <source>
        <dbReference type="Pfam" id="PF02163"/>
    </source>
</evidence>
<comment type="similarity">
    <text evidence="3">Belongs to the peptidase M50B family.</text>
</comment>
<protein>
    <submittedName>
        <fullName evidence="13">M50 family metallopeptidase</fullName>
    </submittedName>
</protein>
<keyword evidence="5 11" id="KW-0812">Transmembrane</keyword>
<dbReference type="Proteomes" id="UP001430990">
    <property type="component" value="Chromosome"/>
</dbReference>
<feature type="transmembrane region" description="Helical" evidence="11">
    <location>
        <begin position="95"/>
        <end position="119"/>
    </location>
</feature>
<accession>A0ABY3QWW4</accession>
<dbReference type="PANTHER" id="PTHR42837:SF2">
    <property type="entry name" value="MEMBRANE METALLOPROTEASE ARASP2, CHLOROPLASTIC-RELATED"/>
    <property type="match status" value="1"/>
</dbReference>
<feature type="domain" description="Peptidase M50" evidence="12">
    <location>
        <begin position="13"/>
        <end position="116"/>
    </location>
</feature>
<evidence type="ECO:0000313" key="13">
    <source>
        <dbReference type="EMBL" id="UFW90113.1"/>
    </source>
</evidence>
<evidence type="ECO:0000256" key="4">
    <source>
        <dbReference type="ARBA" id="ARBA00022670"/>
    </source>
</evidence>
<dbReference type="InterPro" id="IPR004387">
    <property type="entry name" value="Pept_M50_Zn"/>
</dbReference>
<gene>
    <name evidence="13" type="ORF">BjapCC829_16930</name>
</gene>
<evidence type="ECO:0000256" key="6">
    <source>
        <dbReference type="ARBA" id="ARBA00022801"/>
    </source>
</evidence>
<reference evidence="13" key="1">
    <citation type="submission" date="2021-11" db="EMBL/GenBank/DDBJ databases">
        <title>Australian commercial rhizobial inoculants.</title>
        <authorList>
            <person name="Kohlmeier M.G."/>
            <person name="O'Hara G.W."/>
            <person name="Colombi E."/>
            <person name="Ramsay J.P."/>
            <person name="Terpolilli J."/>
        </authorList>
    </citation>
    <scope>NUCLEOTIDE SEQUENCE</scope>
    <source>
        <strain evidence="13">CC829</strain>
    </source>
</reference>